<dbReference type="Pfam" id="PF00561">
    <property type="entry name" value="Abhydrolase_1"/>
    <property type="match status" value="1"/>
</dbReference>
<keyword evidence="2" id="KW-0378">Hydrolase</keyword>
<comment type="caution">
    <text evidence="2">The sequence shown here is derived from an EMBL/GenBank/DDBJ whole genome shotgun (WGS) entry which is preliminary data.</text>
</comment>
<dbReference type="Proteomes" id="UP001302745">
    <property type="component" value="Unassembled WGS sequence"/>
</dbReference>
<keyword evidence="3" id="KW-1185">Reference proteome</keyword>
<sequence>ALSQHRSLILVDYVGVGLSTEGPAAGVATTVRQSAADVLSFLDLIGEREIDVLGFSLGGMVAQLVALNADPARLRVRKLILAGTTPSMGEGVLRSKNADVFDVAGAKDVGIETFKTLFFPPSREGLAATEQWWARIHERSEVTSGEKPATWLSQGYADGAQGLKAQSQQLAAWMTVEGTMGEEGSFDRLSGLDIPVLVVNGNKLPNAQLIIYANSSHGGIFQYVSDFAQHVVSFLSF</sequence>
<dbReference type="PANTHER" id="PTHR43433:SF5">
    <property type="entry name" value="AB HYDROLASE-1 DOMAIN-CONTAINING PROTEIN"/>
    <property type="match status" value="1"/>
</dbReference>
<evidence type="ECO:0000313" key="2">
    <source>
        <dbReference type="EMBL" id="KAK4153780.1"/>
    </source>
</evidence>
<dbReference type="AlphaFoldDB" id="A0AAN6VNY8"/>
<evidence type="ECO:0000259" key="1">
    <source>
        <dbReference type="Pfam" id="PF00561"/>
    </source>
</evidence>
<organism evidence="2 3">
    <name type="scientific">Chaetomidium leptoderma</name>
    <dbReference type="NCBI Taxonomy" id="669021"/>
    <lineage>
        <taxon>Eukaryota</taxon>
        <taxon>Fungi</taxon>
        <taxon>Dikarya</taxon>
        <taxon>Ascomycota</taxon>
        <taxon>Pezizomycotina</taxon>
        <taxon>Sordariomycetes</taxon>
        <taxon>Sordariomycetidae</taxon>
        <taxon>Sordariales</taxon>
        <taxon>Chaetomiaceae</taxon>
        <taxon>Chaetomidium</taxon>
    </lineage>
</organism>
<dbReference type="SUPFAM" id="SSF53474">
    <property type="entry name" value="alpha/beta-Hydrolases"/>
    <property type="match status" value="1"/>
</dbReference>
<dbReference type="InterPro" id="IPR000073">
    <property type="entry name" value="AB_hydrolase_1"/>
</dbReference>
<evidence type="ECO:0000313" key="3">
    <source>
        <dbReference type="Proteomes" id="UP001302745"/>
    </source>
</evidence>
<reference evidence="2" key="1">
    <citation type="journal article" date="2023" name="Mol. Phylogenet. Evol.">
        <title>Genome-scale phylogeny and comparative genomics of the fungal order Sordariales.</title>
        <authorList>
            <person name="Hensen N."/>
            <person name="Bonometti L."/>
            <person name="Westerberg I."/>
            <person name="Brannstrom I.O."/>
            <person name="Guillou S."/>
            <person name="Cros-Aarteil S."/>
            <person name="Calhoun S."/>
            <person name="Haridas S."/>
            <person name="Kuo A."/>
            <person name="Mondo S."/>
            <person name="Pangilinan J."/>
            <person name="Riley R."/>
            <person name="LaButti K."/>
            <person name="Andreopoulos B."/>
            <person name="Lipzen A."/>
            <person name="Chen C."/>
            <person name="Yan M."/>
            <person name="Daum C."/>
            <person name="Ng V."/>
            <person name="Clum A."/>
            <person name="Steindorff A."/>
            <person name="Ohm R.A."/>
            <person name="Martin F."/>
            <person name="Silar P."/>
            <person name="Natvig D.O."/>
            <person name="Lalanne C."/>
            <person name="Gautier V."/>
            <person name="Ament-Velasquez S.L."/>
            <person name="Kruys A."/>
            <person name="Hutchinson M.I."/>
            <person name="Powell A.J."/>
            <person name="Barry K."/>
            <person name="Miller A.N."/>
            <person name="Grigoriev I.V."/>
            <person name="Debuchy R."/>
            <person name="Gladieux P."/>
            <person name="Hiltunen Thoren M."/>
            <person name="Johannesson H."/>
        </authorList>
    </citation>
    <scope>NUCLEOTIDE SEQUENCE</scope>
    <source>
        <strain evidence="2">CBS 538.74</strain>
    </source>
</reference>
<feature type="non-terminal residue" evidence="2">
    <location>
        <position position="1"/>
    </location>
</feature>
<feature type="domain" description="AB hydrolase-1" evidence="1">
    <location>
        <begin position="2"/>
        <end position="202"/>
    </location>
</feature>
<reference evidence="2" key="2">
    <citation type="submission" date="2023-05" db="EMBL/GenBank/DDBJ databases">
        <authorList>
            <consortium name="Lawrence Berkeley National Laboratory"/>
            <person name="Steindorff A."/>
            <person name="Hensen N."/>
            <person name="Bonometti L."/>
            <person name="Westerberg I."/>
            <person name="Brannstrom I.O."/>
            <person name="Guillou S."/>
            <person name="Cros-Aarteil S."/>
            <person name="Calhoun S."/>
            <person name="Haridas S."/>
            <person name="Kuo A."/>
            <person name="Mondo S."/>
            <person name="Pangilinan J."/>
            <person name="Riley R."/>
            <person name="Labutti K."/>
            <person name="Andreopoulos B."/>
            <person name="Lipzen A."/>
            <person name="Chen C."/>
            <person name="Yanf M."/>
            <person name="Daum C."/>
            <person name="Ng V."/>
            <person name="Clum A."/>
            <person name="Ohm R."/>
            <person name="Martin F."/>
            <person name="Silar P."/>
            <person name="Natvig D."/>
            <person name="Lalanne C."/>
            <person name="Gautier V."/>
            <person name="Ament-Velasquez S.L."/>
            <person name="Kruys A."/>
            <person name="Hutchinson M.I."/>
            <person name="Powell A.J."/>
            <person name="Barry K."/>
            <person name="Miller A.N."/>
            <person name="Grigoriev I.V."/>
            <person name="Debuchy R."/>
            <person name="Gladieux P."/>
            <person name="Thoren M.H."/>
            <person name="Johannesson H."/>
        </authorList>
    </citation>
    <scope>NUCLEOTIDE SEQUENCE</scope>
    <source>
        <strain evidence="2">CBS 538.74</strain>
    </source>
</reference>
<protein>
    <submittedName>
        <fullName evidence="2">Alpha/Beta hydrolase protein</fullName>
    </submittedName>
</protein>
<proteinExistence type="predicted"/>
<name>A0AAN6VNY8_9PEZI</name>
<dbReference type="InterPro" id="IPR050471">
    <property type="entry name" value="AB_hydrolase"/>
</dbReference>
<dbReference type="InterPro" id="IPR029058">
    <property type="entry name" value="AB_hydrolase_fold"/>
</dbReference>
<dbReference type="Gene3D" id="3.40.50.1820">
    <property type="entry name" value="alpha/beta hydrolase"/>
    <property type="match status" value="1"/>
</dbReference>
<dbReference type="GO" id="GO:0016787">
    <property type="term" value="F:hydrolase activity"/>
    <property type="evidence" value="ECO:0007669"/>
    <property type="project" value="UniProtKB-KW"/>
</dbReference>
<gene>
    <name evidence="2" type="ORF">C8A00DRAFT_15043</name>
</gene>
<accession>A0AAN6VNY8</accession>
<dbReference type="PANTHER" id="PTHR43433">
    <property type="entry name" value="HYDROLASE, ALPHA/BETA FOLD FAMILY PROTEIN"/>
    <property type="match status" value="1"/>
</dbReference>
<dbReference type="EMBL" id="MU856930">
    <property type="protein sequence ID" value="KAK4153780.1"/>
    <property type="molecule type" value="Genomic_DNA"/>
</dbReference>